<evidence type="ECO:0000256" key="3">
    <source>
        <dbReference type="SAM" id="MobiDB-lite"/>
    </source>
</evidence>
<dbReference type="EMBL" id="JAUJYN010000007">
    <property type="protein sequence ID" value="KAK1267215.1"/>
    <property type="molecule type" value="Genomic_DNA"/>
</dbReference>
<name>A0AAV9AT14_ACOGR</name>
<dbReference type="PANTHER" id="PTHR15502">
    <property type="entry name" value="CALCINEURIN-BINDING PROTEIN CABIN 1-RELATED"/>
    <property type="match status" value="1"/>
</dbReference>
<comment type="caution">
    <text evidence="4">The sequence shown here is derived from an EMBL/GenBank/DDBJ whole genome shotgun (WGS) entry which is preliminary data.</text>
</comment>
<dbReference type="SUPFAM" id="SSF48452">
    <property type="entry name" value="TPR-like"/>
    <property type="match status" value="1"/>
</dbReference>
<dbReference type="InterPro" id="IPR033053">
    <property type="entry name" value="Hir3/CABIN1"/>
</dbReference>
<feature type="compositionally biased region" description="Polar residues" evidence="3">
    <location>
        <begin position="663"/>
        <end position="672"/>
    </location>
</feature>
<evidence type="ECO:0000256" key="1">
    <source>
        <dbReference type="ARBA" id="ARBA00004123"/>
    </source>
</evidence>
<feature type="compositionally biased region" description="Polar residues" evidence="3">
    <location>
        <begin position="1440"/>
        <end position="1463"/>
    </location>
</feature>
<reference evidence="4" key="1">
    <citation type="journal article" date="2023" name="Nat. Commun.">
        <title>Diploid and tetraploid genomes of Acorus and the evolution of monocots.</title>
        <authorList>
            <person name="Ma L."/>
            <person name="Liu K.W."/>
            <person name="Li Z."/>
            <person name="Hsiao Y.Y."/>
            <person name="Qi Y."/>
            <person name="Fu T."/>
            <person name="Tang G.D."/>
            <person name="Zhang D."/>
            <person name="Sun W.H."/>
            <person name="Liu D.K."/>
            <person name="Li Y."/>
            <person name="Chen G.Z."/>
            <person name="Liu X.D."/>
            <person name="Liao X.Y."/>
            <person name="Jiang Y.T."/>
            <person name="Yu X."/>
            <person name="Hao Y."/>
            <person name="Huang J."/>
            <person name="Zhao X.W."/>
            <person name="Ke S."/>
            <person name="Chen Y.Y."/>
            <person name="Wu W.L."/>
            <person name="Hsu J.L."/>
            <person name="Lin Y.F."/>
            <person name="Huang M.D."/>
            <person name="Li C.Y."/>
            <person name="Huang L."/>
            <person name="Wang Z.W."/>
            <person name="Zhao X."/>
            <person name="Zhong W.Y."/>
            <person name="Peng D.H."/>
            <person name="Ahmad S."/>
            <person name="Lan S."/>
            <person name="Zhang J.S."/>
            <person name="Tsai W.C."/>
            <person name="Van de Peer Y."/>
            <person name="Liu Z.J."/>
        </authorList>
    </citation>
    <scope>NUCLEOTIDE SEQUENCE</scope>
    <source>
        <strain evidence="4">SCP</strain>
    </source>
</reference>
<feature type="compositionally biased region" description="Polar residues" evidence="3">
    <location>
        <begin position="1421"/>
        <end position="1431"/>
    </location>
</feature>
<evidence type="ECO:0000313" key="5">
    <source>
        <dbReference type="Proteomes" id="UP001179952"/>
    </source>
</evidence>
<gene>
    <name evidence="4" type="ORF">QJS04_geneDACA015626</name>
</gene>
<evidence type="ECO:0008006" key="6">
    <source>
        <dbReference type="Google" id="ProtNLM"/>
    </source>
</evidence>
<proteinExistence type="predicted"/>
<keyword evidence="2" id="KW-0539">Nucleus</keyword>
<feature type="compositionally biased region" description="Basic and acidic residues" evidence="3">
    <location>
        <begin position="1464"/>
        <end position="1473"/>
    </location>
</feature>
<sequence length="1473" mass="165635">MEFHLSQTYHEGLLRLEEKAYAKARELFESVLKDPLISNAQVHNSTSDSHLRQLRFLALKNLATVFLQQGAVHNESALQCYLQAVEIDSKDSVVWNQLGTLSWNCMEKLLEVLIAIGDEVACLLVADLILNRWPSHARALYVKNTIEDPETLPFAPRGIDKLEPKHVRLKFPEKRKTISHDCDNIMSKKQKQNQELNLVKVSWTTLVDAILGVLLPPLERESETGSDLGRWAHAKISFSLPSRSKDVMGSIGGGELVDIPSAENTLPSDCVSGKAGITKERESYTDEGHPHERRSVRLERLRSCKEGKEELEFSDAKDMAKVVFQFLAQFIVNKNGTVNYSGAGSSFIRYPDGLVYSSESEKEEVMRFVADAANNYGAYHIGHMLLEDVAHKVILCHDIYVKLLQLEKLTRQWGWDRTIFCSLFLAELYYDFGSQSDNESKCMEFFSEASYHLCKVIEQVALDCPDLISTFSHGIDSSKDHACVNDKTGEEEKLLDIRHLSLKLSTVDSVIRKKRFKIYEGASVLTAVIGDIQSLLLTVMSSIVKTIFYQKISGLGSSNLGELLEARCFVDAAIAFCKLQHLDPATSVKTQVELLVAVHDLLAEHGLCCAGKDDEGEEGIFLKLAIKHLLALDMKLKSSSNSSSGGTGKIPSDELHISDPEKTSQTGSKSNFTLDSCTAQEEECRALNRETEEVCDKTECVTEPTRNVPDINLQPIDGECLSSHVAESEHLPVDDEREKMELAIENALDQSFFCLYGLNIKSGLDTSTEEDLAIHRNTSHGDYETKEQCADVFQYILPYAKASSRSNLVKLRRVLRAIRKQFPQPPDHVLIRNFIDNFLDDPDICEDRLSELVGVNGDWESIKNVLFPDGRISEPCKTLTAGRPEPYSEVYGNLYYFIAQAEETSATDKWPGFVLNKEGEEFVEQNLKLFKYDLLYNPSHFESWRRLANIYDESQIHELLALVYYDCLQNVVPIYDQRTVAPVKDSQWLIFCRNSMKHFEKAFQHKSEWLHAFYLGKLCEKQGFPASKAFSYYNKAIILNPSAVDPVVTTYCYHQAMKDTISKMFGWTSQDLLCTDGKDDIAEDNDANKVNAEFSLCLEDIIPVALGRYIQVMISSIRKAEAIGPSGTTSVEHLLEKMFHIYMDQMNIWSDLSKLPEVKSPELTENSLFGYLHLYIQSLESNLQLDTLEGINEKIRKRFKIPKLSNSNSAKVCKHASIAWCRVILIKLALITPLPDSGNAIGQLQNVPEDILQLFVDLHPNELWSSLHENPTHTKVLEMKWDQTLSRIKNIRIRQTSEENMEAATALLKSAYNFYKESSSGIFPSGINLYTVPSKLAKEGLCSPGKEGIEVIDLSVPRKILLWSYVLVHGRYSNILAVVKYCEDNAKPRMKKATTPIVTLALPYTSQPISTLHAGSEAEDNPSNTMASASKTEGIVGQSAIKNHPSTKSIFSTPQLHQCSNNAKGEDVPERPK</sequence>
<feature type="region of interest" description="Disordered" evidence="3">
    <location>
        <begin position="637"/>
        <end position="672"/>
    </location>
</feature>
<dbReference type="Proteomes" id="UP001179952">
    <property type="component" value="Unassembled WGS sequence"/>
</dbReference>
<feature type="region of interest" description="Disordered" evidence="3">
    <location>
        <begin position="1413"/>
        <end position="1473"/>
    </location>
</feature>
<keyword evidence="5" id="KW-1185">Reference proteome</keyword>
<dbReference type="GO" id="GO:0005634">
    <property type="term" value="C:nucleus"/>
    <property type="evidence" value="ECO:0007669"/>
    <property type="project" value="UniProtKB-SubCell"/>
</dbReference>
<protein>
    <recommendedName>
        <fullName evidence="6">Calcineurin-binding protein cabin-1</fullName>
    </recommendedName>
</protein>
<reference evidence="4" key="2">
    <citation type="submission" date="2023-06" db="EMBL/GenBank/DDBJ databases">
        <authorList>
            <person name="Ma L."/>
            <person name="Liu K.-W."/>
            <person name="Li Z."/>
            <person name="Hsiao Y.-Y."/>
            <person name="Qi Y."/>
            <person name="Fu T."/>
            <person name="Tang G."/>
            <person name="Zhang D."/>
            <person name="Sun W.-H."/>
            <person name="Liu D.-K."/>
            <person name="Li Y."/>
            <person name="Chen G.-Z."/>
            <person name="Liu X.-D."/>
            <person name="Liao X.-Y."/>
            <person name="Jiang Y.-T."/>
            <person name="Yu X."/>
            <person name="Hao Y."/>
            <person name="Huang J."/>
            <person name="Zhao X.-W."/>
            <person name="Ke S."/>
            <person name="Chen Y.-Y."/>
            <person name="Wu W.-L."/>
            <person name="Hsu J.-L."/>
            <person name="Lin Y.-F."/>
            <person name="Huang M.-D."/>
            <person name="Li C.-Y."/>
            <person name="Huang L."/>
            <person name="Wang Z.-W."/>
            <person name="Zhao X."/>
            <person name="Zhong W.-Y."/>
            <person name="Peng D.-H."/>
            <person name="Ahmad S."/>
            <person name="Lan S."/>
            <person name="Zhang J.-S."/>
            <person name="Tsai W.-C."/>
            <person name="Van De Peer Y."/>
            <person name="Liu Z.-J."/>
        </authorList>
    </citation>
    <scope>NUCLEOTIDE SEQUENCE</scope>
    <source>
        <strain evidence="4">SCP</strain>
        <tissue evidence="4">Leaves</tissue>
    </source>
</reference>
<dbReference type="PANTHER" id="PTHR15502:SF7">
    <property type="entry name" value="CALCINEURIN-BINDING PROTEIN CABIN-1"/>
    <property type="match status" value="1"/>
</dbReference>
<accession>A0AAV9AT14</accession>
<dbReference type="GO" id="GO:0031491">
    <property type="term" value="F:nucleosome binding"/>
    <property type="evidence" value="ECO:0007669"/>
    <property type="project" value="TreeGrafter"/>
</dbReference>
<organism evidence="4 5">
    <name type="scientific">Acorus gramineus</name>
    <name type="common">Dwarf sweet flag</name>
    <dbReference type="NCBI Taxonomy" id="55184"/>
    <lineage>
        <taxon>Eukaryota</taxon>
        <taxon>Viridiplantae</taxon>
        <taxon>Streptophyta</taxon>
        <taxon>Embryophyta</taxon>
        <taxon>Tracheophyta</taxon>
        <taxon>Spermatophyta</taxon>
        <taxon>Magnoliopsida</taxon>
        <taxon>Liliopsida</taxon>
        <taxon>Acoraceae</taxon>
        <taxon>Acorus</taxon>
    </lineage>
</organism>
<comment type="subcellular location">
    <subcellularLocation>
        <location evidence="1">Nucleus</location>
    </subcellularLocation>
</comment>
<evidence type="ECO:0000256" key="2">
    <source>
        <dbReference type="ARBA" id="ARBA00023242"/>
    </source>
</evidence>
<feature type="compositionally biased region" description="Basic and acidic residues" evidence="3">
    <location>
        <begin position="651"/>
        <end position="662"/>
    </location>
</feature>
<dbReference type="GO" id="GO:0006325">
    <property type="term" value="P:chromatin organization"/>
    <property type="evidence" value="ECO:0007669"/>
    <property type="project" value="InterPro"/>
</dbReference>
<dbReference type="InterPro" id="IPR011990">
    <property type="entry name" value="TPR-like_helical_dom_sf"/>
</dbReference>
<evidence type="ECO:0000313" key="4">
    <source>
        <dbReference type="EMBL" id="KAK1267215.1"/>
    </source>
</evidence>
<dbReference type="Gene3D" id="1.25.40.10">
    <property type="entry name" value="Tetratricopeptide repeat domain"/>
    <property type="match status" value="1"/>
</dbReference>